<comment type="similarity">
    <text evidence="2">Belongs to the Ap4A hydrolase family.</text>
</comment>
<evidence type="ECO:0000256" key="2">
    <source>
        <dbReference type="ARBA" id="ARBA00005419"/>
    </source>
</evidence>
<dbReference type="PANTHER" id="PTHR40942">
    <property type="match status" value="1"/>
</dbReference>
<accession>A0ABU3K9S7</accession>
<dbReference type="PIRSF" id="PIRSF000903">
    <property type="entry name" value="B5n-ttraPtase_sm"/>
    <property type="match status" value="1"/>
</dbReference>
<proteinExistence type="inferred from homology"/>
<dbReference type="Proteomes" id="UP001250932">
    <property type="component" value="Unassembled WGS sequence"/>
</dbReference>
<dbReference type="Pfam" id="PF00149">
    <property type="entry name" value="Metallophos"/>
    <property type="match status" value="1"/>
</dbReference>
<protein>
    <recommendedName>
        <fullName evidence="3">bis(5'-nucleosyl)-tetraphosphatase (symmetrical)</fullName>
        <ecNumber evidence="3">3.6.1.41</ecNumber>
    </recommendedName>
    <alternativeName>
        <fullName evidence="6">Ap4A hydrolase</fullName>
    </alternativeName>
    <alternativeName>
        <fullName evidence="5">Diadenosine 5',5'''-P1,P4-tetraphosphate pyrophosphohydrolase</fullName>
    </alternativeName>
    <alternativeName>
        <fullName evidence="7">Diadenosine tetraphosphatase</fullName>
    </alternativeName>
</protein>
<evidence type="ECO:0000256" key="1">
    <source>
        <dbReference type="ARBA" id="ARBA00003413"/>
    </source>
</evidence>
<dbReference type="EMBL" id="JAQOUE010000001">
    <property type="protein sequence ID" value="MDT7043048.1"/>
    <property type="molecule type" value="Genomic_DNA"/>
</dbReference>
<comment type="function">
    <text evidence="1">Hydrolyzes diadenosine 5',5'''-P1,P4-tetraphosphate to yield ADP.</text>
</comment>
<dbReference type="RefSeq" id="WP_313833530.1">
    <property type="nucleotide sequence ID" value="NZ_JAQOUE010000001.1"/>
</dbReference>
<dbReference type="InterPro" id="IPR004843">
    <property type="entry name" value="Calcineurin-like_PHP"/>
</dbReference>
<dbReference type="NCBIfam" id="NF001204">
    <property type="entry name" value="PRK00166.1"/>
    <property type="match status" value="1"/>
</dbReference>
<dbReference type="EC" id="3.6.1.41" evidence="3"/>
<dbReference type="InterPro" id="IPR029052">
    <property type="entry name" value="Metallo-depent_PP-like"/>
</dbReference>
<dbReference type="Gene3D" id="3.60.21.10">
    <property type="match status" value="1"/>
</dbReference>
<evidence type="ECO:0000256" key="4">
    <source>
        <dbReference type="ARBA" id="ARBA00022801"/>
    </source>
</evidence>
<evidence type="ECO:0000256" key="8">
    <source>
        <dbReference type="ARBA" id="ARBA00049417"/>
    </source>
</evidence>
<evidence type="ECO:0000259" key="9">
    <source>
        <dbReference type="Pfam" id="PF00149"/>
    </source>
</evidence>
<evidence type="ECO:0000313" key="11">
    <source>
        <dbReference type="Proteomes" id="UP001250932"/>
    </source>
</evidence>
<feature type="domain" description="Calcineurin-like phosphoesterase" evidence="9">
    <location>
        <begin position="4"/>
        <end position="140"/>
    </location>
</feature>
<evidence type="ECO:0000256" key="3">
    <source>
        <dbReference type="ARBA" id="ARBA00012506"/>
    </source>
</evidence>
<comment type="caution">
    <text evidence="10">The sequence shown here is derived from an EMBL/GenBank/DDBJ whole genome shotgun (WGS) entry which is preliminary data.</text>
</comment>
<organism evidence="10 11">
    <name type="scientific">Candidatus Nitronereus thalassa</name>
    <dbReference type="NCBI Taxonomy" id="3020898"/>
    <lineage>
        <taxon>Bacteria</taxon>
        <taxon>Pseudomonadati</taxon>
        <taxon>Nitrospirota</taxon>
        <taxon>Nitrospiria</taxon>
        <taxon>Nitrospirales</taxon>
        <taxon>Nitrospiraceae</taxon>
        <taxon>Candidatus Nitronereus</taxon>
    </lineage>
</organism>
<comment type="catalytic activity">
    <reaction evidence="8">
        <text>P(1),P(4)-bis(5'-adenosyl) tetraphosphate + H2O = 2 ADP + 2 H(+)</text>
        <dbReference type="Rhea" id="RHEA:24252"/>
        <dbReference type="ChEBI" id="CHEBI:15377"/>
        <dbReference type="ChEBI" id="CHEBI:15378"/>
        <dbReference type="ChEBI" id="CHEBI:58141"/>
        <dbReference type="ChEBI" id="CHEBI:456216"/>
        <dbReference type="EC" id="3.6.1.41"/>
    </reaction>
</comment>
<sequence length="267" mass="30107">MATYAIGDIQGCLASFQKLLRQIAFDPDTDRLWLVGDLVNRGPDSLGVLRFVKSLGPSCVTVLGNHDLHLLAIHAGIASLHKKDTLQPILDAPDCEELLHWLRHQPLLHRESLYVLVHAGILPQWSIEQAMELAHEVEGALRSDFYQDPLAALYRSRVCKWREDLSIYERLGFTTNVLTRMRVCSSKGRIDLSFKGEPKYSPTGFSPWYLLPPDCPRTETIIFGHWSALGELVHEKHIGIDGGCIWGKELMAFCLDDRSIYRVACSS</sequence>
<evidence type="ECO:0000313" key="10">
    <source>
        <dbReference type="EMBL" id="MDT7043048.1"/>
    </source>
</evidence>
<dbReference type="CDD" id="cd07422">
    <property type="entry name" value="MPP_ApaH"/>
    <property type="match status" value="1"/>
</dbReference>
<dbReference type="NCBIfam" id="TIGR00668">
    <property type="entry name" value="apaH"/>
    <property type="match status" value="1"/>
</dbReference>
<dbReference type="PANTHER" id="PTHR40942:SF4">
    <property type="entry name" value="CYTOCHROME C5"/>
    <property type="match status" value="1"/>
</dbReference>
<keyword evidence="11" id="KW-1185">Reference proteome</keyword>
<dbReference type="SUPFAM" id="SSF56300">
    <property type="entry name" value="Metallo-dependent phosphatases"/>
    <property type="match status" value="1"/>
</dbReference>
<name>A0ABU3K9S7_9BACT</name>
<reference evidence="10 11" key="1">
    <citation type="journal article" date="2023" name="ISME J.">
        <title>Cultivation and genomic characterization of novel and ubiquitous marine nitrite-oxidizing bacteria from the Nitrospirales.</title>
        <authorList>
            <person name="Mueller A.J."/>
            <person name="Daebeler A."/>
            <person name="Herbold C.W."/>
            <person name="Kirkegaard R.H."/>
            <person name="Daims H."/>
        </authorList>
    </citation>
    <scope>NUCLEOTIDE SEQUENCE [LARGE SCALE GENOMIC DNA]</scope>
    <source>
        <strain evidence="10 11">EB</strain>
    </source>
</reference>
<evidence type="ECO:0000256" key="7">
    <source>
        <dbReference type="ARBA" id="ARBA00033210"/>
    </source>
</evidence>
<dbReference type="InterPro" id="IPR004617">
    <property type="entry name" value="ApaH"/>
</dbReference>
<evidence type="ECO:0000256" key="5">
    <source>
        <dbReference type="ARBA" id="ARBA00031248"/>
    </source>
</evidence>
<gene>
    <name evidence="10" type="ORF">PPG34_11845</name>
</gene>
<dbReference type="GO" id="GO:0008803">
    <property type="term" value="F:bis(5'-nucleosyl)-tetraphosphatase (symmetrical) activity"/>
    <property type="evidence" value="ECO:0007669"/>
    <property type="project" value="UniProtKB-EC"/>
</dbReference>
<evidence type="ECO:0000256" key="6">
    <source>
        <dbReference type="ARBA" id="ARBA00032248"/>
    </source>
</evidence>
<keyword evidence="4 10" id="KW-0378">Hydrolase</keyword>